<dbReference type="EC" id="2.7.11.1" evidence="1"/>
<evidence type="ECO:0000256" key="2">
    <source>
        <dbReference type="ARBA" id="ARBA00022527"/>
    </source>
</evidence>
<dbReference type="InterPro" id="IPR000719">
    <property type="entry name" value="Prot_kinase_dom"/>
</dbReference>
<dbReference type="PANTHER" id="PTHR11042">
    <property type="entry name" value="EUKARYOTIC TRANSLATION INITIATION FACTOR 2-ALPHA KINASE EIF2-ALPHA KINASE -RELATED"/>
    <property type="match status" value="1"/>
</dbReference>
<dbReference type="InterPro" id="IPR008271">
    <property type="entry name" value="Ser/Thr_kinase_AS"/>
</dbReference>
<evidence type="ECO:0000256" key="11">
    <source>
        <dbReference type="SAM" id="Coils"/>
    </source>
</evidence>
<dbReference type="AlphaFoldDB" id="A0A1I7ZWP4"/>
<evidence type="ECO:0000256" key="4">
    <source>
        <dbReference type="ARBA" id="ARBA00022741"/>
    </source>
</evidence>
<keyword evidence="6" id="KW-0067">ATP-binding</keyword>
<proteinExistence type="inferred from homology"/>
<evidence type="ECO:0000256" key="1">
    <source>
        <dbReference type="ARBA" id="ARBA00012513"/>
    </source>
</evidence>
<comment type="catalytic activity">
    <reaction evidence="9">
        <text>L-threonyl-[protein] + ATP = O-phospho-L-threonyl-[protein] + ADP + H(+)</text>
        <dbReference type="Rhea" id="RHEA:46608"/>
        <dbReference type="Rhea" id="RHEA-COMP:11060"/>
        <dbReference type="Rhea" id="RHEA-COMP:11605"/>
        <dbReference type="ChEBI" id="CHEBI:15378"/>
        <dbReference type="ChEBI" id="CHEBI:30013"/>
        <dbReference type="ChEBI" id="CHEBI:30616"/>
        <dbReference type="ChEBI" id="CHEBI:61977"/>
        <dbReference type="ChEBI" id="CHEBI:456216"/>
        <dbReference type="EC" id="2.7.11.1"/>
    </reaction>
    <physiologicalReaction direction="left-to-right" evidence="9">
        <dbReference type="Rhea" id="RHEA:46609"/>
    </physiologicalReaction>
</comment>
<dbReference type="GO" id="GO:0005634">
    <property type="term" value="C:nucleus"/>
    <property type="evidence" value="ECO:0007669"/>
    <property type="project" value="TreeGrafter"/>
</dbReference>
<evidence type="ECO:0000256" key="10">
    <source>
        <dbReference type="ARBA" id="ARBA00048977"/>
    </source>
</evidence>
<dbReference type="InterPro" id="IPR011009">
    <property type="entry name" value="Kinase-like_dom_sf"/>
</dbReference>
<feature type="region of interest" description="Disordered" evidence="12">
    <location>
        <begin position="1"/>
        <end position="92"/>
    </location>
</feature>
<protein>
    <recommendedName>
        <fullName evidence="1">non-specific serine/threonine protein kinase</fullName>
        <ecNumber evidence="1">2.7.11.1</ecNumber>
    </recommendedName>
</protein>
<keyword evidence="5" id="KW-0418">Kinase</keyword>
<feature type="domain" description="Protein kinase" evidence="13">
    <location>
        <begin position="36"/>
        <end position="316"/>
    </location>
</feature>
<dbReference type="SUPFAM" id="SSF56112">
    <property type="entry name" value="Protein kinase-like (PK-like)"/>
    <property type="match status" value="1"/>
</dbReference>
<dbReference type="PANTHER" id="PTHR11042:SF160">
    <property type="entry name" value="EUKARYOTIC TRANSLATION INITIATION FACTOR 2-ALPHA KINASE 1"/>
    <property type="match status" value="1"/>
</dbReference>
<keyword evidence="14" id="KW-1185">Reference proteome</keyword>
<dbReference type="SMART" id="SM00220">
    <property type="entry name" value="S_TKc"/>
    <property type="match status" value="1"/>
</dbReference>
<sequence>MNAADNNEKSSSDEVSWAPSTHSRQRPQSKFYGDSTDESTTSDSDSTGSSSQSEDRNKERDDGDCEIFFKSSSSSDSDDGSEQEDSDTESSQSLLPLVPAMPEFKNNFESFTVYIVMGLCRQSLEDYLQKRNNSLRPTVNLMDAYSIFEDILSALSYLHEDGLRIIHRDIKPSNIFLQETPKGIRAILGDFGLACHQERDFSDVVSPSSHCNGDGDHLRTEGVGTIHYAPPEQLSSKHYDCSVDIYSLGLVMYEFFHTAKTAMERVQLLGSIRRTGKVSEQFRSRWGEIGNLIERMVHVDPTQRPSASTILNEMQLTSPKTVKKLKQALRTKDAQIAMLRKRLQDYKDNCTCGFYTTGR</sequence>
<evidence type="ECO:0000256" key="12">
    <source>
        <dbReference type="SAM" id="MobiDB-lite"/>
    </source>
</evidence>
<keyword evidence="2" id="KW-0723">Serine/threonine-protein kinase</keyword>
<comment type="similarity">
    <text evidence="8">Belongs to the protein kinase superfamily. Ser/Thr protein kinase family. GCN2 subfamily.</text>
</comment>
<evidence type="ECO:0000259" key="13">
    <source>
        <dbReference type="PROSITE" id="PS50011"/>
    </source>
</evidence>
<evidence type="ECO:0000256" key="9">
    <source>
        <dbReference type="ARBA" id="ARBA00048659"/>
    </source>
</evidence>
<evidence type="ECO:0000256" key="3">
    <source>
        <dbReference type="ARBA" id="ARBA00022679"/>
    </source>
</evidence>
<keyword evidence="3" id="KW-0808">Transferase</keyword>
<evidence type="ECO:0000256" key="8">
    <source>
        <dbReference type="ARBA" id="ARBA00037982"/>
    </source>
</evidence>
<comment type="catalytic activity">
    <reaction evidence="10">
        <text>L-seryl-[protein] + ATP = O-phospho-L-seryl-[protein] + ADP + H(+)</text>
        <dbReference type="Rhea" id="RHEA:17989"/>
        <dbReference type="Rhea" id="RHEA-COMP:9863"/>
        <dbReference type="Rhea" id="RHEA-COMP:11604"/>
        <dbReference type="ChEBI" id="CHEBI:15378"/>
        <dbReference type="ChEBI" id="CHEBI:29999"/>
        <dbReference type="ChEBI" id="CHEBI:30616"/>
        <dbReference type="ChEBI" id="CHEBI:83421"/>
        <dbReference type="ChEBI" id="CHEBI:456216"/>
        <dbReference type="EC" id="2.7.11.1"/>
    </reaction>
    <physiologicalReaction direction="left-to-right" evidence="10">
        <dbReference type="Rhea" id="RHEA:17990"/>
    </physiologicalReaction>
</comment>
<dbReference type="GO" id="GO:0004694">
    <property type="term" value="F:eukaryotic translation initiation factor 2alpha kinase activity"/>
    <property type="evidence" value="ECO:0007669"/>
    <property type="project" value="TreeGrafter"/>
</dbReference>
<dbReference type="Pfam" id="PF00069">
    <property type="entry name" value="Pkinase"/>
    <property type="match status" value="1"/>
</dbReference>
<feature type="compositionally biased region" description="Low complexity" evidence="12">
    <location>
        <begin position="38"/>
        <end position="52"/>
    </location>
</feature>
<dbReference type="GO" id="GO:0017148">
    <property type="term" value="P:negative regulation of translation"/>
    <property type="evidence" value="ECO:0007669"/>
    <property type="project" value="UniProtKB-KW"/>
</dbReference>
<feature type="coiled-coil region" evidence="11">
    <location>
        <begin position="322"/>
        <end position="349"/>
    </location>
</feature>
<feature type="compositionally biased region" description="Polar residues" evidence="12">
    <location>
        <begin position="18"/>
        <end position="28"/>
    </location>
</feature>
<evidence type="ECO:0000313" key="15">
    <source>
        <dbReference type="WBParaSite" id="L893_g30350.t1"/>
    </source>
</evidence>
<organism evidence="14 15">
    <name type="scientific">Steinernema glaseri</name>
    <dbReference type="NCBI Taxonomy" id="37863"/>
    <lineage>
        <taxon>Eukaryota</taxon>
        <taxon>Metazoa</taxon>
        <taxon>Ecdysozoa</taxon>
        <taxon>Nematoda</taxon>
        <taxon>Chromadorea</taxon>
        <taxon>Rhabditida</taxon>
        <taxon>Tylenchina</taxon>
        <taxon>Panagrolaimomorpha</taxon>
        <taxon>Strongyloidoidea</taxon>
        <taxon>Steinernematidae</taxon>
        <taxon>Steinernema</taxon>
    </lineage>
</organism>
<evidence type="ECO:0000256" key="7">
    <source>
        <dbReference type="ARBA" id="ARBA00023193"/>
    </source>
</evidence>
<dbReference type="PROSITE" id="PS50011">
    <property type="entry name" value="PROTEIN_KINASE_DOM"/>
    <property type="match status" value="1"/>
</dbReference>
<dbReference type="GO" id="GO:0005524">
    <property type="term" value="F:ATP binding"/>
    <property type="evidence" value="ECO:0007669"/>
    <property type="project" value="UniProtKB-KW"/>
</dbReference>
<accession>A0A1I7ZWP4</accession>
<dbReference type="InterPro" id="IPR050339">
    <property type="entry name" value="CC_SR_Kinase"/>
</dbReference>
<reference evidence="15" key="1">
    <citation type="submission" date="2016-11" db="UniProtKB">
        <authorList>
            <consortium name="WormBaseParasite"/>
        </authorList>
    </citation>
    <scope>IDENTIFICATION</scope>
</reference>
<dbReference type="Proteomes" id="UP000095287">
    <property type="component" value="Unplaced"/>
</dbReference>
<keyword evidence="11" id="KW-0175">Coiled coil</keyword>
<dbReference type="WBParaSite" id="L893_g30350.t1">
    <property type="protein sequence ID" value="L893_g30350.t1"/>
    <property type="gene ID" value="L893_g30350"/>
</dbReference>
<dbReference type="PROSITE" id="PS00108">
    <property type="entry name" value="PROTEIN_KINASE_ST"/>
    <property type="match status" value="1"/>
</dbReference>
<evidence type="ECO:0000313" key="14">
    <source>
        <dbReference type="Proteomes" id="UP000095287"/>
    </source>
</evidence>
<dbReference type="GO" id="GO:0005737">
    <property type="term" value="C:cytoplasm"/>
    <property type="evidence" value="ECO:0007669"/>
    <property type="project" value="TreeGrafter"/>
</dbReference>
<keyword evidence="7" id="KW-0652">Protein synthesis inhibitor</keyword>
<feature type="compositionally biased region" description="Acidic residues" evidence="12">
    <location>
        <begin position="76"/>
        <end position="88"/>
    </location>
</feature>
<feature type="compositionally biased region" description="Basic and acidic residues" evidence="12">
    <location>
        <begin position="1"/>
        <end position="12"/>
    </location>
</feature>
<dbReference type="Gene3D" id="1.10.510.10">
    <property type="entry name" value="Transferase(Phosphotransferase) domain 1"/>
    <property type="match status" value="1"/>
</dbReference>
<evidence type="ECO:0000256" key="5">
    <source>
        <dbReference type="ARBA" id="ARBA00022777"/>
    </source>
</evidence>
<keyword evidence="4" id="KW-0547">Nucleotide-binding</keyword>
<name>A0A1I7ZWP4_9BILA</name>
<evidence type="ECO:0000256" key="6">
    <source>
        <dbReference type="ARBA" id="ARBA00022840"/>
    </source>
</evidence>